<dbReference type="RefSeq" id="XP_069197325.1">
    <property type="nucleotide sequence ID" value="XM_069346113.1"/>
</dbReference>
<dbReference type="PROSITE" id="PS00061">
    <property type="entry name" value="ADH_SHORT"/>
    <property type="match status" value="1"/>
</dbReference>
<accession>A0ABR3P4E0</accession>
<dbReference type="Proteomes" id="UP001562354">
    <property type="component" value="Unassembled WGS sequence"/>
</dbReference>
<dbReference type="GeneID" id="95979899"/>
<dbReference type="PRINTS" id="PR00080">
    <property type="entry name" value="SDRFAMILY"/>
</dbReference>
<evidence type="ECO:0000313" key="2">
    <source>
        <dbReference type="EMBL" id="KAL1297643.1"/>
    </source>
</evidence>
<name>A0ABR3P4E0_9PEZI</name>
<dbReference type="EMBL" id="JBFMKM010000014">
    <property type="protein sequence ID" value="KAL1297643.1"/>
    <property type="molecule type" value="Genomic_DNA"/>
</dbReference>
<dbReference type="InterPro" id="IPR002347">
    <property type="entry name" value="SDR_fam"/>
</dbReference>
<evidence type="ECO:0008006" key="4">
    <source>
        <dbReference type="Google" id="ProtNLM"/>
    </source>
</evidence>
<dbReference type="PRINTS" id="PR00081">
    <property type="entry name" value="GDHRDH"/>
</dbReference>
<sequence>MAQRFQGKVIFVTGAASGIGRATSIKLALQGATLYLTDINASALTETLSQCSSAHSSLSHQTHVLDVGDSSACTEAIEACVAQLGRIDHVFNCAGINPTPYALEDTTDAYYDRLFNVNVRGMYAVTRAAIPHLERSASESKDRWGKPSFVNVSSISGIRPTASVAIYCATKTAIIGFSKSMALELGKKGVRVNILAPGFIDTPTNASVVAGEESIKRIEAKVSLGRMGTPDECADVVAFLMSDEARYMNGSVVEANGGMAP</sequence>
<evidence type="ECO:0000313" key="3">
    <source>
        <dbReference type="Proteomes" id="UP001562354"/>
    </source>
</evidence>
<gene>
    <name evidence="2" type="ORF">AAFC00_006200</name>
</gene>
<keyword evidence="1" id="KW-0521">NADP</keyword>
<proteinExistence type="predicted"/>
<dbReference type="SUPFAM" id="SSF51735">
    <property type="entry name" value="NAD(P)-binding Rossmann-fold domains"/>
    <property type="match status" value="1"/>
</dbReference>
<dbReference type="CDD" id="cd05233">
    <property type="entry name" value="SDR_c"/>
    <property type="match status" value="1"/>
</dbReference>
<reference evidence="2 3" key="1">
    <citation type="submission" date="2024-07" db="EMBL/GenBank/DDBJ databases">
        <title>Draft sequence of the Neodothiora populina.</title>
        <authorList>
            <person name="Drown D.D."/>
            <person name="Schuette U.S."/>
            <person name="Buechlein A.B."/>
            <person name="Rusch D.R."/>
            <person name="Winton L.W."/>
            <person name="Adams G.A."/>
        </authorList>
    </citation>
    <scope>NUCLEOTIDE SEQUENCE [LARGE SCALE GENOMIC DNA]</scope>
    <source>
        <strain evidence="2 3">CPC 39397</strain>
    </source>
</reference>
<evidence type="ECO:0000256" key="1">
    <source>
        <dbReference type="ARBA" id="ARBA00022857"/>
    </source>
</evidence>
<comment type="caution">
    <text evidence="2">The sequence shown here is derived from an EMBL/GenBank/DDBJ whole genome shotgun (WGS) entry which is preliminary data.</text>
</comment>
<organism evidence="2 3">
    <name type="scientific">Neodothiora populina</name>
    <dbReference type="NCBI Taxonomy" id="2781224"/>
    <lineage>
        <taxon>Eukaryota</taxon>
        <taxon>Fungi</taxon>
        <taxon>Dikarya</taxon>
        <taxon>Ascomycota</taxon>
        <taxon>Pezizomycotina</taxon>
        <taxon>Dothideomycetes</taxon>
        <taxon>Dothideomycetidae</taxon>
        <taxon>Dothideales</taxon>
        <taxon>Dothioraceae</taxon>
        <taxon>Neodothiora</taxon>
    </lineage>
</organism>
<dbReference type="PANTHER" id="PTHR43975">
    <property type="entry name" value="ZGC:101858"/>
    <property type="match status" value="1"/>
</dbReference>
<dbReference type="InterPro" id="IPR036291">
    <property type="entry name" value="NAD(P)-bd_dom_sf"/>
</dbReference>
<dbReference type="Pfam" id="PF13561">
    <property type="entry name" value="adh_short_C2"/>
    <property type="match status" value="1"/>
</dbReference>
<protein>
    <recommendedName>
        <fullName evidence="4">NAD(P)-binding protein</fullName>
    </recommendedName>
</protein>
<dbReference type="Gene3D" id="3.40.50.720">
    <property type="entry name" value="NAD(P)-binding Rossmann-like Domain"/>
    <property type="match status" value="1"/>
</dbReference>
<dbReference type="InterPro" id="IPR020904">
    <property type="entry name" value="Sc_DH/Rdtase_CS"/>
</dbReference>
<dbReference type="PANTHER" id="PTHR43975:SF2">
    <property type="entry name" value="EG:BACR7A4.14 PROTEIN-RELATED"/>
    <property type="match status" value="1"/>
</dbReference>
<keyword evidence="3" id="KW-1185">Reference proteome</keyword>